<keyword evidence="16" id="KW-1185">Reference proteome</keyword>
<dbReference type="AlphaFoldDB" id="A0AA36IKS8"/>
<keyword evidence="3 12" id="KW-0812">Transmembrane</keyword>
<keyword evidence="7" id="KW-0675">Receptor</keyword>
<keyword evidence="4 12" id="KW-1133">Transmembrane helix</keyword>
<keyword evidence="2" id="KW-0813">Transport</keyword>
<evidence type="ECO:0000313" key="15">
    <source>
        <dbReference type="EMBL" id="CAJ1389274.1"/>
    </source>
</evidence>
<evidence type="ECO:0000256" key="1">
    <source>
        <dbReference type="ARBA" id="ARBA00004141"/>
    </source>
</evidence>
<keyword evidence="8" id="KW-0325">Glycoprotein</keyword>
<keyword evidence="13" id="KW-0732">Signal</keyword>
<evidence type="ECO:0000313" key="16">
    <source>
        <dbReference type="Proteomes" id="UP001178507"/>
    </source>
</evidence>
<reference evidence="15" key="1">
    <citation type="submission" date="2023-08" db="EMBL/GenBank/DDBJ databases">
        <authorList>
            <person name="Chen Y."/>
            <person name="Shah S."/>
            <person name="Dougan E. K."/>
            <person name="Thang M."/>
            <person name="Chan C."/>
        </authorList>
    </citation>
    <scope>NUCLEOTIDE SEQUENCE</scope>
</reference>
<feature type="signal peptide" evidence="13">
    <location>
        <begin position="1"/>
        <end position="17"/>
    </location>
</feature>
<evidence type="ECO:0000256" key="6">
    <source>
        <dbReference type="ARBA" id="ARBA00023136"/>
    </source>
</evidence>
<evidence type="ECO:0000256" key="2">
    <source>
        <dbReference type="ARBA" id="ARBA00022448"/>
    </source>
</evidence>
<evidence type="ECO:0000256" key="8">
    <source>
        <dbReference type="ARBA" id="ARBA00023180"/>
    </source>
</evidence>
<accession>A0AA36IKS8</accession>
<feature type="compositionally biased region" description="Basic and acidic residues" evidence="11">
    <location>
        <begin position="542"/>
        <end position="551"/>
    </location>
</feature>
<dbReference type="Proteomes" id="UP001178507">
    <property type="component" value="Unassembled WGS sequence"/>
</dbReference>
<keyword evidence="6 12" id="KW-0472">Membrane</keyword>
<gene>
    <name evidence="15" type="ORF">EVOR1521_LOCUS14931</name>
</gene>
<protein>
    <recommendedName>
        <fullName evidence="14">Ionotropic glutamate receptor C-terminal domain-containing protein</fullName>
    </recommendedName>
</protein>
<keyword evidence="10" id="KW-0407">Ion channel</keyword>
<dbReference type="EMBL" id="CAUJNA010001846">
    <property type="protein sequence ID" value="CAJ1389274.1"/>
    <property type="molecule type" value="Genomic_DNA"/>
</dbReference>
<evidence type="ECO:0000256" key="7">
    <source>
        <dbReference type="ARBA" id="ARBA00023170"/>
    </source>
</evidence>
<name>A0AA36IKS8_9DINO</name>
<dbReference type="Gene3D" id="1.10.287.70">
    <property type="match status" value="1"/>
</dbReference>
<evidence type="ECO:0000256" key="11">
    <source>
        <dbReference type="SAM" id="MobiDB-lite"/>
    </source>
</evidence>
<dbReference type="InterPro" id="IPR001320">
    <property type="entry name" value="Iontro_rcpt_C"/>
</dbReference>
<feature type="chain" id="PRO_5041402485" description="Ionotropic glutamate receptor C-terminal domain-containing protein" evidence="13">
    <location>
        <begin position="18"/>
        <end position="551"/>
    </location>
</feature>
<dbReference type="GO" id="GO:0016020">
    <property type="term" value="C:membrane"/>
    <property type="evidence" value="ECO:0007669"/>
    <property type="project" value="UniProtKB-SubCell"/>
</dbReference>
<feature type="domain" description="Ionotropic glutamate receptor C-terminal" evidence="14">
    <location>
        <begin position="166"/>
        <end position="434"/>
    </location>
</feature>
<dbReference type="SUPFAM" id="SSF53850">
    <property type="entry name" value="Periplasmic binding protein-like II"/>
    <property type="match status" value="1"/>
</dbReference>
<proteinExistence type="predicted"/>
<evidence type="ECO:0000256" key="9">
    <source>
        <dbReference type="ARBA" id="ARBA00023286"/>
    </source>
</evidence>
<feature type="transmembrane region" description="Helical" evidence="12">
    <location>
        <begin position="159"/>
        <end position="182"/>
    </location>
</feature>
<feature type="region of interest" description="Disordered" evidence="11">
    <location>
        <begin position="521"/>
        <end position="551"/>
    </location>
</feature>
<evidence type="ECO:0000256" key="13">
    <source>
        <dbReference type="SAM" id="SignalP"/>
    </source>
</evidence>
<sequence>MRLALCLAVPFLRCCSAQRAYLCDRVDAVKNGSLTQADALTGIHLSIGTGVWDERFLRWDPLFQRWSGLEVELLDQLSLSAGFTYQLVINDWSNVTNWRRKLREAVLEWDVVAHAWWFITPVRMSLGAYSPYGFLDSMFYTVVVPEEVARLSMNEIFSFLTPFSGAVWLCFLLLMIATGLIFRFLEAGHNEEDYPDGPRGFFHRAYISDSIFKSSGHITGASGFAPKTWPGKILVTSWTWCIVLTLSAYTANLASFLVVKNENAAGFTSLQSAVIQQKTVSVQGGTPMELWFDQKYPDYPHVQRLAMGPVDRARRLVDRTSDAAIFPKFEFDILKQHPEINAGCNLKFVGEPLLNIQAGWMVLNDVRDKCTILVRDVLAVHFLNLDLTGELAQLTQRHLVPFDTCPVAVEQGVEEASKLEIENMLGILSVHAFGVLLAVIFDIIDWSRNRVAKRLTNSWTQRASNSEAPSAVPEEPDVEAVPQAYKMEVAIANTKDGPVPEEAKTEPIPAETTLETVLTVPEETSVRAPPSLPMTPQVVGAAREDSEVAPI</sequence>
<dbReference type="Pfam" id="PF00060">
    <property type="entry name" value="Lig_chan"/>
    <property type="match status" value="1"/>
</dbReference>
<evidence type="ECO:0000256" key="3">
    <source>
        <dbReference type="ARBA" id="ARBA00022692"/>
    </source>
</evidence>
<keyword evidence="9" id="KW-1071">Ligand-gated ion channel</keyword>
<comment type="subcellular location">
    <subcellularLocation>
        <location evidence="1">Membrane</location>
        <topology evidence="1">Multi-pass membrane protein</topology>
    </subcellularLocation>
</comment>
<evidence type="ECO:0000256" key="4">
    <source>
        <dbReference type="ARBA" id="ARBA00022989"/>
    </source>
</evidence>
<dbReference type="InterPro" id="IPR015683">
    <property type="entry name" value="Ionotropic_Glu_rcpt"/>
</dbReference>
<evidence type="ECO:0000259" key="14">
    <source>
        <dbReference type="Pfam" id="PF00060"/>
    </source>
</evidence>
<keyword evidence="5" id="KW-0406">Ion transport</keyword>
<dbReference type="PANTHER" id="PTHR18966">
    <property type="entry name" value="IONOTROPIC GLUTAMATE RECEPTOR"/>
    <property type="match status" value="1"/>
</dbReference>
<dbReference type="GO" id="GO:0015276">
    <property type="term" value="F:ligand-gated monoatomic ion channel activity"/>
    <property type="evidence" value="ECO:0007669"/>
    <property type="project" value="InterPro"/>
</dbReference>
<evidence type="ECO:0000256" key="12">
    <source>
        <dbReference type="SAM" id="Phobius"/>
    </source>
</evidence>
<evidence type="ECO:0000256" key="5">
    <source>
        <dbReference type="ARBA" id="ARBA00023065"/>
    </source>
</evidence>
<organism evidence="15 16">
    <name type="scientific">Effrenium voratum</name>
    <dbReference type="NCBI Taxonomy" id="2562239"/>
    <lineage>
        <taxon>Eukaryota</taxon>
        <taxon>Sar</taxon>
        <taxon>Alveolata</taxon>
        <taxon>Dinophyceae</taxon>
        <taxon>Suessiales</taxon>
        <taxon>Symbiodiniaceae</taxon>
        <taxon>Effrenium</taxon>
    </lineage>
</organism>
<evidence type="ECO:0000256" key="10">
    <source>
        <dbReference type="ARBA" id="ARBA00023303"/>
    </source>
</evidence>
<comment type="caution">
    <text evidence="15">The sequence shown here is derived from an EMBL/GenBank/DDBJ whole genome shotgun (WGS) entry which is preliminary data.</text>
</comment>